<keyword evidence="4 6" id="KW-0472">Membrane</keyword>
<evidence type="ECO:0000256" key="1">
    <source>
        <dbReference type="ARBA" id="ARBA00004141"/>
    </source>
</evidence>
<keyword evidence="3 6" id="KW-1133">Transmembrane helix</keyword>
<feature type="transmembrane region" description="Helical" evidence="6">
    <location>
        <begin position="148"/>
        <end position="164"/>
    </location>
</feature>
<reference evidence="8" key="1">
    <citation type="submission" date="2021-12" db="EMBL/GenBank/DDBJ databases">
        <authorList>
            <person name="King R."/>
        </authorList>
    </citation>
    <scope>NUCLEOTIDE SEQUENCE</scope>
</reference>
<protein>
    <recommendedName>
        <fullName evidence="7">Major facilitator superfamily (MFS) profile domain-containing protein</fullName>
    </recommendedName>
</protein>
<feature type="region of interest" description="Disordered" evidence="5">
    <location>
        <begin position="294"/>
        <end position="329"/>
    </location>
</feature>
<dbReference type="GO" id="GO:0022857">
    <property type="term" value="F:transmembrane transporter activity"/>
    <property type="evidence" value="ECO:0007669"/>
    <property type="project" value="InterPro"/>
</dbReference>
<dbReference type="InterPro" id="IPR050549">
    <property type="entry name" value="MFS_Trehalose_Transporter"/>
</dbReference>
<dbReference type="PANTHER" id="PTHR48021:SF39">
    <property type="entry name" value="MAJOR FACILITATOR SUPERFAMILY (MFS) PROFILE DOMAIN-CONTAINING PROTEIN"/>
    <property type="match status" value="1"/>
</dbReference>
<feature type="non-terminal residue" evidence="8">
    <location>
        <position position="329"/>
    </location>
</feature>
<evidence type="ECO:0000313" key="9">
    <source>
        <dbReference type="Proteomes" id="UP001152759"/>
    </source>
</evidence>
<name>A0A9P0F3D5_BEMTA</name>
<keyword evidence="2 6" id="KW-0812">Transmembrane</keyword>
<proteinExistence type="predicted"/>
<evidence type="ECO:0000259" key="7">
    <source>
        <dbReference type="PROSITE" id="PS50850"/>
    </source>
</evidence>
<evidence type="ECO:0000256" key="4">
    <source>
        <dbReference type="ARBA" id="ARBA00023136"/>
    </source>
</evidence>
<accession>A0A9P0F3D5</accession>
<feature type="domain" description="Major facilitator superfamily (MFS) profile" evidence="7">
    <location>
        <begin position="74"/>
        <end position="329"/>
    </location>
</feature>
<keyword evidence="9" id="KW-1185">Reference proteome</keyword>
<dbReference type="InterPro" id="IPR005828">
    <property type="entry name" value="MFS_sugar_transport-like"/>
</dbReference>
<gene>
    <name evidence="8" type="ORF">BEMITA_LOCUS6270</name>
</gene>
<dbReference type="AlphaFoldDB" id="A0A9P0F3D5"/>
<feature type="transmembrane region" description="Helical" evidence="6">
    <location>
        <begin position="70"/>
        <end position="96"/>
    </location>
</feature>
<dbReference type="PANTHER" id="PTHR48021">
    <property type="match status" value="1"/>
</dbReference>
<dbReference type="Gene3D" id="1.20.1250.20">
    <property type="entry name" value="MFS general substrate transporter like domains"/>
    <property type="match status" value="1"/>
</dbReference>
<dbReference type="PROSITE" id="PS50850">
    <property type="entry name" value="MFS"/>
    <property type="match status" value="1"/>
</dbReference>
<dbReference type="InterPro" id="IPR036259">
    <property type="entry name" value="MFS_trans_sf"/>
</dbReference>
<evidence type="ECO:0000256" key="2">
    <source>
        <dbReference type="ARBA" id="ARBA00022692"/>
    </source>
</evidence>
<comment type="subcellular location">
    <subcellularLocation>
        <location evidence="1">Membrane</location>
        <topology evidence="1">Multi-pass membrane protein</topology>
    </subcellularLocation>
</comment>
<dbReference type="Proteomes" id="UP001152759">
    <property type="component" value="Chromosome 3"/>
</dbReference>
<feature type="transmembrane region" description="Helical" evidence="6">
    <location>
        <begin position="116"/>
        <end position="136"/>
    </location>
</feature>
<evidence type="ECO:0000256" key="5">
    <source>
        <dbReference type="SAM" id="MobiDB-lite"/>
    </source>
</evidence>
<dbReference type="InterPro" id="IPR020846">
    <property type="entry name" value="MFS_dom"/>
</dbReference>
<feature type="compositionally biased region" description="Basic and acidic residues" evidence="5">
    <location>
        <begin position="299"/>
        <end position="329"/>
    </location>
</feature>
<dbReference type="EMBL" id="OU963864">
    <property type="protein sequence ID" value="CAH0387230.1"/>
    <property type="molecule type" value="Genomic_DNA"/>
</dbReference>
<evidence type="ECO:0000256" key="6">
    <source>
        <dbReference type="SAM" id="Phobius"/>
    </source>
</evidence>
<sequence length="329" mass="36935">SAVPPSNWDYWEKNKVLLAKPRILPSGLFRICQSQELTQTAGNMSTPEKQPPPSYQSSEKGRFHYSKKSTYAQVLVALLQNWLLLDFGMMLAMPAIVLGSLHNHPSEELCLNDAQASWFGSILFFSHPLGSLCSGFFQEQFGRKGSMMLVNIPIFIAWITLYFAESVYALYFVALTMGLGIGFDEAPLHSYIGEMGEPHLRGTLCALLCAASFFGTLVMYFIGYLVPWRTAALISSAVPIITVVCMSQIPESPTWLVMQGRLKDAQKSLCWLRGWTEPEVIRAEFEQLCSYAKISPNPDQEKNPEKEKYELVPGNDNEKVSPEEEKKVI</sequence>
<evidence type="ECO:0000256" key="3">
    <source>
        <dbReference type="ARBA" id="ARBA00022989"/>
    </source>
</evidence>
<dbReference type="Pfam" id="PF00083">
    <property type="entry name" value="Sugar_tr"/>
    <property type="match status" value="1"/>
</dbReference>
<feature type="transmembrane region" description="Helical" evidence="6">
    <location>
        <begin position="204"/>
        <end position="225"/>
    </location>
</feature>
<dbReference type="SUPFAM" id="SSF103473">
    <property type="entry name" value="MFS general substrate transporter"/>
    <property type="match status" value="1"/>
</dbReference>
<evidence type="ECO:0000313" key="8">
    <source>
        <dbReference type="EMBL" id="CAH0387230.1"/>
    </source>
</evidence>
<dbReference type="GO" id="GO:0016020">
    <property type="term" value="C:membrane"/>
    <property type="evidence" value="ECO:0007669"/>
    <property type="project" value="UniProtKB-SubCell"/>
</dbReference>
<organism evidence="8 9">
    <name type="scientific">Bemisia tabaci</name>
    <name type="common">Sweetpotato whitefly</name>
    <name type="synonym">Aleurodes tabaci</name>
    <dbReference type="NCBI Taxonomy" id="7038"/>
    <lineage>
        <taxon>Eukaryota</taxon>
        <taxon>Metazoa</taxon>
        <taxon>Ecdysozoa</taxon>
        <taxon>Arthropoda</taxon>
        <taxon>Hexapoda</taxon>
        <taxon>Insecta</taxon>
        <taxon>Pterygota</taxon>
        <taxon>Neoptera</taxon>
        <taxon>Paraneoptera</taxon>
        <taxon>Hemiptera</taxon>
        <taxon>Sternorrhyncha</taxon>
        <taxon>Aleyrodoidea</taxon>
        <taxon>Aleyrodidae</taxon>
        <taxon>Aleyrodinae</taxon>
        <taxon>Bemisia</taxon>
    </lineage>
</organism>
<feature type="region of interest" description="Disordered" evidence="5">
    <location>
        <begin position="40"/>
        <end position="60"/>
    </location>
</feature>